<dbReference type="RefSeq" id="WP_188689290.1">
    <property type="nucleotide sequence ID" value="NZ_BMLY01000001.1"/>
</dbReference>
<comment type="similarity">
    <text evidence="1">Belongs to the intimin/invasin family.</text>
</comment>
<dbReference type="Proteomes" id="UP000621859">
    <property type="component" value="Unassembled WGS sequence"/>
</dbReference>
<evidence type="ECO:0000256" key="1">
    <source>
        <dbReference type="ARBA" id="ARBA00010116"/>
    </source>
</evidence>
<dbReference type="SUPFAM" id="SSF49373">
    <property type="entry name" value="Invasin/intimin cell-adhesion fragments"/>
    <property type="match status" value="3"/>
</dbReference>
<dbReference type="InterPro" id="IPR011047">
    <property type="entry name" value="Quinoprotein_ADH-like_sf"/>
</dbReference>
<comment type="caution">
    <text evidence="4">The sequence shown here is derived from an EMBL/GenBank/DDBJ whole genome shotgun (WGS) entry which is preliminary data.</text>
</comment>
<dbReference type="PROSITE" id="PS51127">
    <property type="entry name" value="BIG1"/>
    <property type="match status" value="3"/>
</dbReference>
<dbReference type="Gene3D" id="2.40.10.480">
    <property type="match status" value="1"/>
</dbReference>
<dbReference type="EMBL" id="BMLY01000001">
    <property type="protein sequence ID" value="GGP25043.1"/>
    <property type="molecule type" value="Genomic_DNA"/>
</dbReference>
<protein>
    <recommendedName>
        <fullName evidence="3">Big-1 domain-containing protein</fullName>
    </recommendedName>
</protein>
<reference evidence="5" key="1">
    <citation type="journal article" date="2019" name="Int. J. Syst. Evol. Microbiol.">
        <title>The Global Catalogue of Microorganisms (GCM) 10K type strain sequencing project: providing services to taxonomists for standard genome sequencing and annotation.</title>
        <authorList>
            <consortium name="The Broad Institute Genomics Platform"/>
            <consortium name="The Broad Institute Genome Sequencing Center for Infectious Disease"/>
            <person name="Wu L."/>
            <person name="Ma J."/>
        </authorList>
    </citation>
    <scope>NUCLEOTIDE SEQUENCE [LARGE SCALE GENOMIC DNA]</scope>
    <source>
        <strain evidence="5">CGMCC 1.8860</strain>
    </source>
</reference>
<dbReference type="InterPro" id="IPR003344">
    <property type="entry name" value="Big_1_dom"/>
</dbReference>
<dbReference type="Gene3D" id="2.60.40.10">
    <property type="entry name" value="Immunoglobulins"/>
    <property type="match status" value="2"/>
</dbReference>
<dbReference type="SUPFAM" id="SSF50998">
    <property type="entry name" value="Quinoprotein alcohol dehydrogenase-like"/>
    <property type="match status" value="1"/>
</dbReference>
<feature type="domain" description="Big-1" evidence="3">
    <location>
        <begin position="835"/>
        <end position="927"/>
    </location>
</feature>
<keyword evidence="5" id="KW-1185">Reference proteome</keyword>
<dbReference type="InterPro" id="IPR008964">
    <property type="entry name" value="Invasin/intimin_cell_adhesion"/>
</dbReference>
<name>A0ABQ2PI57_9NEIS</name>
<sequence>MGGESFSWRSSLLRLFGCALLILATCGANAQVTTYHYDNARTGTTLTETALNTSNVNSSSFGKLYSFAADGQIYAQPLYMSGVNMGARGTHNVVYIATENNSVYAYDADTPGNPLWHVNLGPAMPASVCCALRDLYPNIGITSTPVIDPDTGAIYVVAESYESGVTYFRIHALSLATGADIVAPAIIQGSVPGAADDASGGMLAFNAINHWQRPGLLLANGNIFIAFGSHQDTDPYHGWVFAYSAATLAQTGIFCVSPNSGESGIWQGGVGLTADSAGSVYMETGNGDFDLNTGGQDYGDSIIKLTLGTNGLVMDDYFTPSTQQDDNVHDWDLGSSGIMLIPGTTLGVAGAKDGKLYVFDTGNLGKYNASGDRIFQEWQATYAYSGTAAGGFWGGNYIWYNNTLFGYGERDVLKAFTFNGVNFNTAPVAQGTIAPISGISNDPSISISANGTTAGSAVLWASFSASGVANGSLQPGIFYAFDVANPSRMLWSSNQNRARDGMGSWAKWVPPIVVNGKVYLATFDNAVHVYGLIPPTSSGGTLTGTGTSLATNANLTTEGVTDWIHWGESPATRKTGTTSVLSDFTPVGAGPAVAYNNDLRPLSWSNGTPTAAATANTNGVYVNAVNNGFQFTAPADTNQRTLIVHVGGYKTSGTLTAHLSDGSAADFTDTTTLATGQYDRNYTLTYSAASAGQYLTVHWIAASGTGNVALSGAALSAASTNLAIFAGTPQSTAVGTAFGTALQAQIKDSSNNPVSGVTVTFSAPTTGASAAFSGQSTATAVTNASGIATAPTLTANSTAGNYNVTASAPGAAANVSYNLTNTAASSNTASISSGSLQSATINTAFPDTLQVVVKNSSNTPVSGVSVTFTAPASGASASFSGSATVVTNVSGIATSPKLTANGTAGSYNVVATTAGVAATTSFSLTNIATSSTGSASLNGTGDSATTTTSLTTEGAVDWAHWGEASLNRKSGVTAQLGAYTIVGSGTATRYSNDLRALSWTDGTPTATGSNNDGLYLSGTNNGFSITAPAGILPRTLVVHVGGWNSSGKLTAHLSDGSTSDFVDTTPLATGQFDRNYVLTYQAGSTAQTLTVKWVMAAGTGNVTINGAALTQQAQVVANAGSGQSTTTNSAFATPLQAKVTNSGGMAQSGVSVTFSTPTSGASATFASGNTATVVTDVNGLATAPQLTANGTAGSYSVSAAASGITAPASFSLTNTAPVVTVGTLTGSNASASSVNLTTAGLLDWVHWGESPLNRKASVATQITGYQSVGSGTAVIYTNDLRTAAWSDGTPTAYVTGNHDGVYISNIGNGFSITAPAGTTQHTLTVYVGGWNSGGKLTAHLSDGSAADFTDTSATVSGQYDRNYTLTYTASGNATLTVTWVMTSGTGNVTLSGAAFQ</sequence>
<feature type="domain" description="Big-1" evidence="3">
    <location>
        <begin position="712"/>
        <end position="820"/>
    </location>
</feature>
<dbReference type="InterPro" id="IPR013783">
    <property type="entry name" value="Ig-like_fold"/>
</dbReference>
<proteinExistence type="inferred from homology"/>
<dbReference type="SMART" id="SM00634">
    <property type="entry name" value="BID_1"/>
    <property type="match status" value="3"/>
</dbReference>
<evidence type="ECO:0000256" key="2">
    <source>
        <dbReference type="SAM" id="SignalP"/>
    </source>
</evidence>
<keyword evidence="2" id="KW-0732">Signal</keyword>
<organism evidence="4 5">
    <name type="scientific">Silvimonas amylolytica</name>
    <dbReference type="NCBI Taxonomy" id="449663"/>
    <lineage>
        <taxon>Bacteria</taxon>
        <taxon>Pseudomonadati</taxon>
        <taxon>Pseudomonadota</taxon>
        <taxon>Betaproteobacteria</taxon>
        <taxon>Neisseriales</taxon>
        <taxon>Chitinibacteraceae</taxon>
        <taxon>Silvimonas</taxon>
    </lineage>
</organism>
<evidence type="ECO:0000313" key="5">
    <source>
        <dbReference type="Proteomes" id="UP000621859"/>
    </source>
</evidence>
<feature type="signal peptide" evidence="2">
    <location>
        <begin position="1"/>
        <end position="30"/>
    </location>
</feature>
<feature type="chain" id="PRO_5047128239" description="Big-1 domain-containing protein" evidence="2">
    <location>
        <begin position="31"/>
        <end position="1396"/>
    </location>
</feature>
<gene>
    <name evidence="4" type="ORF">GCM10010971_08620</name>
</gene>
<evidence type="ECO:0000313" key="4">
    <source>
        <dbReference type="EMBL" id="GGP25043.1"/>
    </source>
</evidence>
<accession>A0ABQ2PI57</accession>
<evidence type="ECO:0000259" key="3">
    <source>
        <dbReference type="PROSITE" id="PS51127"/>
    </source>
</evidence>
<feature type="domain" description="Big-1" evidence="3">
    <location>
        <begin position="1114"/>
        <end position="1215"/>
    </location>
</feature>